<dbReference type="EMBL" id="KK113475">
    <property type="protein sequence ID" value="KFM60286.1"/>
    <property type="molecule type" value="Genomic_DNA"/>
</dbReference>
<evidence type="ECO:0000259" key="3">
    <source>
        <dbReference type="PROSITE" id="PS51782"/>
    </source>
</evidence>
<dbReference type="PANTHER" id="PTHR20932:SF13">
    <property type="entry name" value="LD36653P"/>
    <property type="match status" value="1"/>
</dbReference>
<feature type="compositionally biased region" description="Basic residues" evidence="1">
    <location>
        <begin position="20"/>
        <end position="36"/>
    </location>
</feature>
<dbReference type="SMART" id="SM00257">
    <property type="entry name" value="LysM"/>
    <property type="match status" value="1"/>
</dbReference>
<dbReference type="InterPro" id="IPR045030">
    <property type="entry name" value="LYSM1-4"/>
</dbReference>
<organism evidence="4 5">
    <name type="scientific">Stegodyphus mimosarum</name>
    <name type="common">African social velvet spider</name>
    <dbReference type="NCBI Taxonomy" id="407821"/>
    <lineage>
        <taxon>Eukaryota</taxon>
        <taxon>Metazoa</taxon>
        <taxon>Ecdysozoa</taxon>
        <taxon>Arthropoda</taxon>
        <taxon>Chelicerata</taxon>
        <taxon>Arachnida</taxon>
        <taxon>Araneae</taxon>
        <taxon>Araneomorphae</taxon>
        <taxon>Entelegynae</taxon>
        <taxon>Eresoidea</taxon>
        <taxon>Eresidae</taxon>
        <taxon>Stegodyphus</taxon>
    </lineage>
</organism>
<gene>
    <name evidence="4" type="ORF">X975_04037</name>
</gene>
<dbReference type="Gene3D" id="3.10.350.10">
    <property type="entry name" value="LysM domain"/>
    <property type="match status" value="1"/>
</dbReference>
<dbReference type="OMA" id="GIQWNYL"/>
<dbReference type="CDD" id="cd00118">
    <property type="entry name" value="LysM"/>
    <property type="match status" value="1"/>
</dbReference>
<keyword evidence="5" id="KW-1185">Reference proteome</keyword>
<dbReference type="PANTHER" id="PTHR20932">
    <property type="entry name" value="LYSM AND PUTATIVE PEPTIDOGLYCAN-BINDING DOMAIN-CONTAINING PROTEIN"/>
    <property type="match status" value="1"/>
</dbReference>
<feature type="region of interest" description="Disordered" evidence="1">
    <location>
        <begin position="20"/>
        <end position="39"/>
    </location>
</feature>
<dbReference type="SUPFAM" id="SSF54106">
    <property type="entry name" value="LysM domain"/>
    <property type="match status" value="1"/>
</dbReference>
<dbReference type="Pfam" id="PF01476">
    <property type="entry name" value="LysM"/>
    <property type="match status" value="1"/>
</dbReference>
<dbReference type="Proteomes" id="UP000054359">
    <property type="component" value="Unassembled WGS sequence"/>
</dbReference>
<protein>
    <submittedName>
        <fullName evidence="4">LysM and hypothetical peptidoglycan-binding domain-containing protein 3</fullName>
    </submittedName>
</protein>
<feature type="transmembrane region" description="Helical" evidence="2">
    <location>
        <begin position="260"/>
        <end position="283"/>
    </location>
</feature>
<name>A0A087T597_STEMI</name>
<dbReference type="PROSITE" id="PS51782">
    <property type="entry name" value="LYSM"/>
    <property type="match status" value="1"/>
</dbReference>
<dbReference type="OrthoDB" id="538216at2759"/>
<proteinExistence type="predicted"/>
<feature type="domain" description="LysM" evidence="3">
    <location>
        <begin position="111"/>
        <end position="155"/>
    </location>
</feature>
<keyword evidence="2" id="KW-1133">Transmembrane helix</keyword>
<evidence type="ECO:0000313" key="5">
    <source>
        <dbReference type="Proteomes" id="UP000054359"/>
    </source>
</evidence>
<dbReference type="STRING" id="407821.A0A087T597"/>
<evidence type="ECO:0000256" key="1">
    <source>
        <dbReference type="SAM" id="MobiDB-lite"/>
    </source>
</evidence>
<sequence length="309" mass="34662">MSSVLLEKFGIDNKRRRHASLKNLRRFPSSKRKSRKSYVEKKPLISAETDSCSDEEITLHDIRHIKRHRSSESETSVSNLRKIKKGDNLNANGAVSGSKDVVDPFQHCDFLNLKIEEGDTLQSISVKYQCAIADIKRANNLINSQDFYALKQLKIPVKKYSLLTEILPVIPDANKTQNSIIVEEHNVRTINIGIGPGGRSPSPEEAAAFFRRMDEDLVKIMLSTKSQKDSLEAAAVALTSPQIQPLVKDPYNTVDCGIQWNYLIVCVIVVAIVIPAAIALFMYMRSSQDHHHHHPDVYPSASSDQSFDP</sequence>
<reference evidence="4 5" key="1">
    <citation type="submission" date="2013-11" db="EMBL/GenBank/DDBJ databases">
        <title>Genome sequencing of Stegodyphus mimosarum.</title>
        <authorList>
            <person name="Bechsgaard J."/>
        </authorList>
    </citation>
    <scope>NUCLEOTIDE SEQUENCE [LARGE SCALE GENOMIC DNA]</scope>
</reference>
<dbReference type="InterPro" id="IPR036779">
    <property type="entry name" value="LysM_dom_sf"/>
</dbReference>
<keyword evidence="2" id="KW-0812">Transmembrane</keyword>
<evidence type="ECO:0000256" key="2">
    <source>
        <dbReference type="SAM" id="Phobius"/>
    </source>
</evidence>
<keyword evidence="2" id="KW-0472">Membrane</keyword>
<dbReference type="InterPro" id="IPR018392">
    <property type="entry name" value="LysM"/>
</dbReference>
<accession>A0A087T597</accession>
<evidence type="ECO:0000313" key="4">
    <source>
        <dbReference type="EMBL" id="KFM60286.1"/>
    </source>
</evidence>
<feature type="non-terminal residue" evidence="4">
    <location>
        <position position="309"/>
    </location>
</feature>
<dbReference type="AlphaFoldDB" id="A0A087T597"/>